<feature type="transmembrane region" description="Helical" evidence="2">
    <location>
        <begin position="78"/>
        <end position="96"/>
    </location>
</feature>
<name>A0A1G9MRQ3_9GAMM</name>
<accession>A0A1G9MRQ3</accession>
<keyword evidence="4" id="KW-1185">Reference proteome</keyword>
<keyword evidence="2" id="KW-1133">Transmembrane helix</keyword>
<organism evidence="3 4">
    <name type="scientific">Modicisalibacter muralis</name>
    <dbReference type="NCBI Taxonomy" id="119000"/>
    <lineage>
        <taxon>Bacteria</taxon>
        <taxon>Pseudomonadati</taxon>
        <taxon>Pseudomonadota</taxon>
        <taxon>Gammaproteobacteria</taxon>
        <taxon>Oceanospirillales</taxon>
        <taxon>Halomonadaceae</taxon>
        <taxon>Modicisalibacter</taxon>
    </lineage>
</organism>
<dbReference type="Proteomes" id="UP000198654">
    <property type="component" value="Unassembled WGS sequence"/>
</dbReference>
<evidence type="ECO:0000256" key="1">
    <source>
        <dbReference type="SAM" id="MobiDB-lite"/>
    </source>
</evidence>
<evidence type="ECO:0000313" key="3">
    <source>
        <dbReference type="EMBL" id="SDL76920.1"/>
    </source>
</evidence>
<evidence type="ECO:0008006" key="5">
    <source>
        <dbReference type="Google" id="ProtNLM"/>
    </source>
</evidence>
<protein>
    <recommendedName>
        <fullName evidence="5">DUF4190 domain-containing protein</fullName>
    </recommendedName>
</protein>
<gene>
    <name evidence="3" type="ORF">SAMN05661010_02491</name>
</gene>
<sequence length="126" mass="13619">MRKRDSTGTQPPSGGDRSENDQVSRRYANWAIAAVVTAMLSLFFDMLAPLLGLMATIFALLGLRRIRSDPERYQGRGFCWAAIALAVIVAGLSLLVESAPGPETESRVSQLHYNVVPGSVNVRATA</sequence>
<evidence type="ECO:0000313" key="4">
    <source>
        <dbReference type="Proteomes" id="UP000198654"/>
    </source>
</evidence>
<feature type="transmembrane region" description="Helical" evidence="2">
    <location>
        <begin position="27"/>
        <end position="44"/>
    </location>
</feature>
<dbReference type="AlphaFoldDB" id="A0A1G9MRQ3"/>
<evidence type="ECO:0000256" key="2">
    <source>
        <dbReference type="SAM" id="Phobius"/>
    </source>
</evidence>
<feature type="transmembrane region" description="Helical" evidence="2">
    <location>
        <begin position="50"/>
        <end position="66"/>
    </location>
</feature>
<keyword evidence="2" id="KW-0812">Transmembrane</keyword>
<feature type="region of interest" description="Disordered" evidence="1">
    <location>
        <begin position="1"/>
        <end position="21"/>
    </location>
</feature>
<keyword evidence="2" id="KW-0472">Membrane</keyword>
<dbReference type="OrthoDB" id="6169445at2"/>
<proteinExistence type="predicted"/>
<reference evidence="3 4" key="1">
    <citation type="submission" date="2016-10" db="EMBL/GenBank/DDBJ databases">
        <authorList>
            <person name="de Groot N.N."/>
        </authorList>
    </citation>
    <scope>NUCLEOTIDE SEQUENCE [LARGE SCALE GENOMIC DNA]</scope>
    <source>
        <strain evidence="3 4">DSM 14789</strain>
    </source>
</reference>
<dbReference type="RefSeq" id="WP_089729033.1">
    <property type="nucleotide sequence ID" value="NZ_FNGI01000007.1"/>
</dbReference>
<dbReference type="EMBL" id="FNGI01000007">
    <property type="protein sequence ID" value="SDL76920.1"/>
    <property type="molecule type" value="Genomic_DNA"/>
</dbReference>
<dbReference type="STRING" id="119000.SAMN05661010_02491"/>